<evidence type="ECO:0000313" key="2">
    <source>
        <dbReference type="EMBL" id="GGI08696.1"/>
    </source>
</evidence>
<reference evidence="3" key="1">
    <citation type="journal article" date="2019" name="Int. J. Syst. Evol. Microbiol.">
        <title>The Global Catalogue of Microorganisms (GCM) 10K type strain sequencing project: providing services to taxonomists for standard genome sequencing and annotation.</title>
        <authorList>
            <consortium name="The Broad Institute Genomics Platform"/>
            <consortium name="The Broad Institute Genome Sequencing Center for Infectious Disease"/>
            <person name="Wu L."/>
            <person name="Ma J."/>
        </authorList>
    </citation>
    <scope>NUCLEOTIDE SEQUENCE [LARGE SCALE GENOMIC DNA]</scope>
    <source>
        <strain evidence="3">CCM 8653</strain>
    </source>
</reference>
<organism evidence="2 3">
    <name type="scientific">Isoptericola cucumis</name>
    <dbReference type="NCBI Taxonomy" id="1776856"/>
    <lineage>
        <taxon>Bacteria</taxon>
        <taxon>Bacillati</taxon>
        <taxon>Actinomycetota</taxon>
        <taxon>Actinomycetes</taxon>
        <taxon>Micrococcales</taxon>
        <taxon>Promicromonosporaceae</taxon>
        <taxon>Isoptericola</taxon>
    </lineage>
</organism>
<protein>
    <recommendedName>
        <fullName evidence="4">Class I SAM-dependent methyltransferase</fullName>
    </recommendedName>
</protein>
<dbReference type="Proteomes" id="UP000632535">
    <property type="component" value="Unassembled WGS sequence"/>
</dbReference>
<evidence type="ECO:0000256" key="1">
    <source>
        <dbReference type="SAM" id="MobiDB-lite"/>
    </source>
</evidence>
<sequence>MSQTCRRAKKRLSRHEFLTRLHERLRPRTYLEVGVSTGKSLGLSTVPSVGIDPAFRVRSELHAKVALARTTSDDYFATTDPEDWLGGPVELAFIDGMHLFEYALRDFINVEKHCRWSSVIVLDDMLPRNTGEAARGRHTGAWAGDVFWLAEVLRAYRPDLTVLPVDTRPTGVVVVLGADPSSTVLQDHYDEIVAEYVRDDPQQVPASVLRRDGAWDAHALAALPVWGLLHRGDRPWRRRERGLAQVQEALHRPADYRRRRRALREQAERVGARAPVPGRALGSSRARGR</sequence>
<dbReference type="RefSeq" id="WP_188523805.1">
    <property type="nucleotide sequence ID" value="NZ_BMDG01000007.1"/>
</dbReference>
<evidence type="ECO:0000313" key="3">
    <source>
        <dbReference type="Proteomes" id="UP000632535"/>
    </source>
</evidence>
<comment type="caution">
    <text evidence="2">The sequence shown here is derived from an EMBL/GenBank/DDBJ whole genome shotgun (WGS) entry which is preliminary data.</text>
</comment>
<dbReference type="Pfam" id="PF13578">
    <property type="entry name" value="Methyltransf_24"/>
    <property type="match status" value="1"/>
</dbReference>
<feature type="compositionally biased region" description="Low complexity" evidence="1">
    <location>
        <begin position="278"/>
        <end position="289"/>
    </location>
</feature>
<evidence type="ECO:0008006" key="4">
    <source>
        <dbReference type="Google" id="ProtNLM"/>
    </source>
</evidence>
<name>A0ABQ2B9I9_9MICO</name>
<keyword evidence="3" id="KW-1185">Reference proteome</keyword>
<dbReference type="SUPFAM" id="SSF53335">
    <property type="entry name" value="S-adenosyl-L-methionine-dependent methyltransferases"/>
    <property type="match status" value="1"/>
</dbReference>
<dbReference type="EMBL" id="BMDG01000007">
    <property type="protein sequence ID" value="GGI08696.1"/>
    <property type="molecule type" value="Genomic_DNA"/>
</dbReference>
<dbReference type="InterPro" id="IPR029063">
    <property type="entry name" value="SAM-dependent_MTases_sf"/>
</dbReference>
<accession>A0ABQ2B9I9</accession>
<gene>
    <name evidence="2" type="ORF">GCM10007368_22450</name>
</gene>
<feature type="region of interest" description="Disordered" evidence="1">
    <location>
        <begin position="266"/>
        <end position="289"/>
    </location>
</feature>
<proteinExistence type="predicted"/>
<dbReference type="Gene3D" id="3.40.50.150">
    <property type="entry name" value="Vaccinia Virus protein VP39"/>
    <property type="match status" value="1"/>
</dbReference>